<dbReference type="PANTHER" id="PTHR47506:SF3">
    <property type="entry name" value="HTH-TYPE TRANSCRIPTIONAL REGULATOR LMRA"/>
    <property type="match status" value="1"/>
</dbReference>
<dbReference type="SUPFAM" id="SSF48498">
    <property type="entry name" value="Tetracyclin repressor-like, C-terminal domain"/>
    <property type="match status" value="1"/>
</dbReference>
<accession>A0A918TUH7</accession>
<dbReference type="PRINTS" id="PR00455">
    <property type="entry name" value="HTHTETR"/>
</dbReference>
<keyword evidence="7" id="KW-1185">Reference proteome</keyword>
<dbReference type="InterPro" id="IPR054156">
    <property type="entry name" value="YxaF_TetR_C"/>
</dbReference>
<keyword evidence="3" id="KW-0804">Transcription</keyword>
<evidence type="ECO:0000256" key="2">
    <source>
        <dbReference type="ARBA" id="ARBA00023125"/>
    </source>
</evidence>
<keyword evidence="2 4" id="KW-0238">DNA-binding</keyword>
<dbReference type="InterPro" id="IPR009057">
    <property type="entry name" value="Homeodomain-like_sf"/>
</dbReference>
<organism evidence="6 7">
    <name type="scientific">Neogemmobacter tilapiae</name>
    <dbReference type="NCBI Taxonomy" id="875041"/>
    <lineage>
        <taxon>Bacteria</taxon>
        <taxon>Pseudomonadati</taxon>
        <taxon>Pseudomonadota</taxon>
        <taxon>Alphaproteobacteria</taxon>
        <taxon>Rhodobacterales</taxon>
        <taxon>Paracoccaceae</taxon>
        <taxon>Neogemmobacter</taxon>
    </lineage>
</organism>
<dbReference type="InterPro" id="IPR036271">
    <property type="entry name" value="Tet_transcr_reg_TetR-rel_C_sf"/>
</dbReference>
<dbReference type="RefSeq" id="WP_189412633.1">
    <property type="nucleotide sequence ID" value="NZ_BMYJ01000010.1"/>
</dbReference>
<evidence type="ECO:0000313" key="7">
    <source>
        <dbReference type="Proteomes" id="UP000638981"/>
    </source>
</evidence>
<dbReference type="InterPro" id="IPR023772">
    <property type="entry name" value="DNA-bd_HTH_TetR-type_CS"/>
</dbReference>
<sequence>MPRPTKQDPERGAARTRLLEAARDVIRRQGFAATSVDQLCAAAGVTKGAFFHHFKDKAALGVAAADFWGETTGAFFEGAPYHRPADPLERVLAYIAFRRSIIGDELFEFTCLAGTLAQETYESAPEIGAAAGRAIFGHAATLEADIAAAMAARGISGGWTAASLARHTQTVLQGGFVLAKAGQDPQMVHESLDHLERYIRLLFQAA</sequence>
<evidence type="ECO:0000313" key="6">
    <source>
        <dbReference type="EMBL" id="GHC63921.1"/>
    </source>
</evidence>
<keyword evidence="1" id="KW-0805">Transcription regulation</keyword>
<dbReference type="PANTHER" id="PTHR47506">
    <property type="entry name" value="TRANSCRIPTIONAL REGULATORY PROTEIN"/>
    <property type="match status" value="1"/>
</dbReference>
<evidence type="ECO:0000256" key="4">
    <source>
        <dbReference type="PROSITE-ProRule" id="PRU00335"/>
    </source>
</evidence>
<dbReference type="Gene3D" id="1.10.357.10">
    <property type="entry name" value="Tetracycline Repressor, domain 2"/>
    <property type="match status" value="1"/>
</dbReference>
<dbReference type="EMBL" id="BMYJ01000010">
    <property type="protein sequence ID" value="GHC63921.1"/>
    <property type="molecule type" value="Genomic_DNA"/>
</dbReference>
<comment type="caution">
    <text evidence="6">The sequence shown here is derived from an EMBL/GenBank/DDBJ whole genome shotgun (WGS) entry which is preliminary data.</text>
</comment>
<evidence type="ECO:0000256" key="3">
    <source>
        <dbReference type="ARBA" id="ARBA00023163"/>
    </source>
</evidence>
<dbReference type="PROSITE" id="PS50977">
    <property type="entry name" value="HTH_TETR_2"/>
    <property type="match status" value="1"/>
</dbReference>
<dbReference type="Pfam" id="PF21993">
    <property type="entry name" value="TetR_C_13_2"/>
    <property type="match status" value="1"/>
</dbReference>
<dbReference type="AlphaFoldDB" id="A0A918TUH7"/>
<proteinExistence type="predicted"/>
<dbReference type="GO" id="GO:0003677">
    <property type="term" value="F:DNA binding"/>
    <property type="evidence" value="ECO:0007669"/>
    <property type="project" value="UniProtKB-UniRule"/>
</dbReference>
<dbReference type="PROSITE" id="PS01081">
    <property type="entry name" value="HTH_TETR_1"/>
    <property type="match status" value="1"/>
</dbReference>
<reference evidence="6" key="1">
    <citation type="journal article" date="2014" name="Int. J. Syst. Evol. Microbiol.">
        <title>Complete genome sequence of Corynebacterium casei LMG S-19264T (=DSM 44701T), isolated from a smear-ripened cheese.</title>
        <authorList>
            <consortium name="US DOE Joint Genome Institute (JGI-PGF)"/>
            <person name="Walter F."/>
            <person name="Albersmeier A."/>
            <person name="Kalinowski J."/>
            <person name="Ruckert C."/>
        </authorList>
    </citation>
    <scope>NUCLEOTIDE SEQUENCE</scope>
    <source>
        <strain evidence="6">KCTC 23310</strain>
    </source>
</reference>
<dbReference type="Pfam" id="PF00440">
    <property type="entry name" value="TetR_N"/>
    <property type="match status" value="1"/>
</dbReference>
<feature type="DNA-binding region" description="H-T-H motif" evidence="4">
    <location>
        <begin position="35"/>
        <end position="54"/>
    </location>
</feature>
<dbReference type="InterPro" id="IPR001647">
    <property type="entry name" value="HTH_TetR"/>
</dbReference>
<protein>
    <submittedName>
        <fullName evidence="6">TetR family transcriptional regulator</fullName>
    </submittedName>
</protein>
<name>A0A918TUH7_9RHOB</name>
<evidence type="ECO:0000256" key="1">
    <source>
        <dbReference type="ARBA" id="ARBA00023015"/>
    </source>
</evidence>
<reference evidence="6" key="2">
    <citation type="submission" date="2020-09" db="EMBL/GenBank/DDBJ databases">
        <authorList>
            <person name="Sun Q."/>
            <person name="Kim S."/>
        </authorList>
    </citation>
    <scope>NUCLEOTIDE SEQUENCE</scope>
    <source>
        <strain evidence="6">KCTC 23310</strain>
    </source>
</reference>
<dbReference type="SUPFAM" id="SSF46689">
    <property type="entry name" value="Homeodomain-like"/>
    <property type="match status" value="1"/>
</dbReference>
<feature type="domain" description="HTH tetR-type" evidence="5">
    <location>
        <begin position="12"/>
        <end position="72"/>
    </location>
</feature>
<gene>
    <name evidence="6" type="ORF">GCM10007315_30420</name>
</gene>
<dbReference type="Proteomes" id="UP000638981">
    <property type="component" value="Unassembled WGS sequence"/>
</dbReference>
<evidence type="ECO:0000259" key="5">
    <source>
        <dbReference type="PROSITE" id="PS50977"/>
    </source>
</evidence>